<reference evidence="1 2" key="1">
    <citation type="submission" date="2016-12" db="EMBL/GenBank/DDBJ databases">
        <authorList>
            <person name="Song W.-J."/>
            <person name="Kurnit D.M."/>
        </authorList>
    </citation>
    <scope>NUCLEOTIDE SEQUENCE [LARGE SCALE GENOMIC DNA]</scope>
    <source>
        <strain evidence="1 2">DSM 11393</strain>
    </source>
</reference>
<evidence type="ECO:0000313" key="2">
    <source>
        <dbReference type="Proteomes" id="UP000186469"/>
    </source>
</evidence>
<dbReference type="RefSeq" id="WP_072697734.1">
    <property type="nucleotide sequence ID" value="NZ_FRDI01000013.1"/>
</dbReference>
<proteinExistence type="predicted"/>
<protein>
    <submittedName>
        <fullName evidence="1">Uncharacterized protein</fullName>
    </submittedName>
</protein>
<dbReference type="Proteomes" id="UP000186469">
    <property type="component" value="Unassembled WGS sequence"/>
</dbReference>
<dbReference type="AlphaFoldDB" id="A0A1M7TIP5"/>
<name>A0A1M7TIP5_9BACT</name>
<evidence type="ECO:0000313" key="1">
    <source>
        <dbReference type="EMBL" id="SHN70590.1"/>
    </source>
</evidence>
<organism evidence="1 2">
    <name type="scientific">Desulfovibrio litoralis DSM 11393</name>
    <dbReference type="NCBI Taxonomy" id="1121455"/>
    <lineage>
        <taxon>Bacteria</taxon>
        <taxon>Pseudomonadati</taxon>
        <taxon>Thermodesulfobacteriota</taxon>
        <taxon>Desulfovibrionia</taxon>
        <taxon>Desulfovibrionales</taxon>
        <taxon>Desulfovibrionaceae</taxon>
        <taxon>Desulfovibrio</taxon>
    </lineage>
</organism>
<dbReference type="OrthoDB" id="5455099at2"/>
<sequence length="214" mass="24067">MKYILKNSVHLFFICVCLIFLTNLIVFTDTKVVLAEQNNSLPTPRTLFSLLPTGIFENTGVELSEEEQQKLIDNGVSEDWIISQETSNELIINELSADNKVVLHVFNHNQGGVVVALGAQSGLICALELWRYDAKGKIIPMAVPLEPNKNDLFLPNALSAEIDTTIMLCLDHDKIKVKPILWGKDGVVNQKEDFEIHFFWNGNSFIQSRSPLNQ</sequence>
<keyword evidence="2" id="KW-1185">Reference proteome</keyword>
<dbReference type="EMBL" id="FRDI01000013">
    <property type="protein sequence ID" value="SHN70590.1"/>
    <property type="molecule type" value="Genomic_DNA"/>
</dbReference>
<accession>A0A1M7TIP5</accession>
<gene>
    <name evidence="1" type="ORF">SAMN02745728_02056</name>
</gene>